<organism evidence="1 2">
    <name type="scientific">Paramecium pentaurelia</name>
    <dbReference type="NCBI Taxonomy" id="43138"/>
    <lineage>
        <taxon>Eukaryota</taxon>
        <taxon>Sar</taxon>
        <taxon>Alveolata</taxon>
        <taxon>Ciliophora</taxon>
        <taxon>Intramacronucleata</taxon>
        <taxon>Oligohymenophorea</taxon>
        <taxon>Peniculida</taxon>
        <taxon>Parameciidae</taxon>
        <taxon>Paramecium</taxon>
    </lineage>
</organism>
<gene>
    <name evidence="1" type="ORF">PPENT_87.1.T1450024</name>
</gene>
<dbReference type="AlphaFoldDB" id="A0A8S1Y4D3"/>
<dbReference type="Proteomes" id="UP000689195">
    <property type="component" value="Unassembled WGS sequence"/>
</dbReference>
<evidence type="ECO:0000313" key="2">
    <source>
        <dbReference type="Proteomes" id="UP000689195"/>
    </source>
</evidence>
<sequence length="122" mass="14527">MSFNLYDDVEEKRPQYEQQFENLEEYNTQMFDLYNTINQSPQSQKWSINKIHTGLNKQIRKIKLVKKSKGSQYISDGQNFIIQRVSSLDDACHLTNQQNMNVLLQQKDLNKIIKKMKQLNLQ</sequence>
<evidence type="ECO:0000313" key="1">
    <source>
        <dbReference type="EMBL" id="CAD8206724.1"/>
    </source>
</evidence>
<name>A0A8S1Y4D3_9CILI</name>
<accession>A0A8S1Y4D3</accession>
<dbReference type="EMBL" id="CAJJDO010000145">
    <property type="protein sequence ID" value="CAD8206724.1"/>
    <property type="molecule type" value="Genomic_DNA"/>
</dbReference>
<dbReference type="OrthoDB" id="10359289at2759"/>
<reference evidence="1" key="1">
    <citation type="submission" date="2021-01" db="EMBL/GenBank/DDBJ databases">
        <authorList>
            <consortium name="Genoscope - CEA"/>
            <person name="William W."/>
        </authorList>
    </citation>
    <scope>NUCLEOTIDE SEQUENCE</scope>
</reference>
<protein>
    <submittedName>
        <fullName evidence="1">Uncharacterized protein</fullName>
    </submittedName>
</protein>
<keyword evidence="2" id="KW-1185">Reference proteome</keyword>
<proteinExistence type="predicted"/>
<comment type="caution">
    <text evidence="1">The sequence shown here is derived from an EMBL/GenBank/DDBJ whole genome shotgun (WGS) entry which is preliminary data.</text>
</comment>